<dbReference type="SUPFAM" id="SSF55785">
    <property type="entry name" value="PYP-like sensor domain (PAS domain)"/>
    <property type="match status" value="1"/>
</dbReference>
<dbReference type="InterPro" id="IPR036890">
    <property type="entry name" value="HATPase_C_sf"/>
</dbReference>
<evidence type="ECO:0000256" key="4">
    <source>
        <dbReference type="ARBA" id="ARBA00022679"/>
    </source>
</evidence>
<keyword evidence="8" id="KW-0812">Transmembrane</keyword>
<dbReference type="Gene3D" id="3.30.450.20">
    <property type="entry name" value="PAS domain"/>
    <property type="match status" value="1"/>
</dbReference>
<dbReference type="Pfam" id="PF25487">
    <property type="entry name" value="ETR1_N"/>
    <property type="match status" value="1"/>
</dbReference>
<dbReference type="EMBL" id="JAHHHD010000009">
    <property type="protein sequence ID" value="MBW4659045.1"/>
    <property type="molecule type" value="Genomic_DNA"/>
</dbReference>
<dbReference type="AlphaFoldDB" id="A0A951UM63"/>
<evidence type="ECO:0000256" key="1">
    <source>
        <dbReference type="ARBA" id="ARBA00000085"/>
    </source>
</evidence>
<sequence length="485" mass="54442">MLELIQNLFGTGTFIPHGHCYLWNSALVWLHVLSDLGTALAYYSIPLTLFYFVQQRQDLPFNWIYLMFSAFITACGTVHLLEVWTLWHPVYWLSGSIKAITAVVSLGTAVALFRLIPKALALPSPAQLELANQELKNQISDRHHTELELIRSRDLKEAIFDESTDAIFLVDSQTLLTLDCNRRAVDMFEAVSKNELLNIAGHTLQREQFSAAELEAITQEMKAKGFWSREIEYCTKLGRIFWGYINANVVQVAGKTLNLVRVSDISDRKQSEQQIQQSLREKEVLLKEIHHRVKNNLQIVYSLLRLQCRQLKDPQAVEALLESQNRIETIALIHEKLYRSKNLASIDFAEYIPGLVSNLFSTYDISERQIALETRVESISLDIDKAIPCGLIINELVSNALKYAFPAAAAGQIDVEMKYGDDAQITLIVGDNGVGLSADPGFPHPETLGLQLVEDFVAQLKGKLQVSCNAGTQFSITFPGGSYAP</sequence>
<dbReference type="SMART" id="SM00387">
    <property type="entry name" value="HATPase_c"/>
    <property type="match status" value="1"/>
</dbReference>
<reference evidence="10" key="2">
    <citation type="journal article" date="2022" name="Microbiol. Resour. Announc.">
        <title>Metagenome Sequencing to Explore Phylogenomics of Terrestrial Cyanobacteria.</title>
        <authorList>
            <person name="Ward R.D."/>
            <person name="Stajich J.E."/>
            <person name="Johansen J.R."/>
            <person name="Huntemann M."/>
            <person name="Clum A."/>
            <person name="Foster B."/>
            <person name="Foster B."/>
            <person name="Roux S."/>
            <person name="Palaniappan K."/>
            <person name="Varghese N."/>
            <person name="Mukherjee S."/>
            <person name="Reddy T.B.K."/>
            <person name="Daum C."/>
            <person name="Copeland A."/>
            <person name="Chen I.A."/>
            <person name="Ivanova N.N."/>
            <person name="Kyrpides N.C."/>
            <person name="Shapiro N."/>
            <person name="Eloe-Fadrosh E.A."/>
            <person name="Pietrasiak N."/>
        </authorList>
    </citation>
    <scope>NUCLEOTIDE SEQUENCE</scope>
    <source>
        <strain evidence="10">UHER 2000/2452</strain>
    </source>
</reference>
<keyword evidence="5" id="KW-0547">Nucleotide-binding</keyword>
<evidence type="ECO:0000256" key="3">
    <source>
        <dbReference type="ARBA" id="ARBA00022553"/>
    </source>
</evidence>
<evidence type="ECO:0000256" key="7">
    <source>
        <dbReference type="ARBA" id="ARBA00022840"/>
    </source>
</evidence>
<name>A0A951UM63_9CYAN</name>
<evidence type="ECO:0000256" key="8">
    <source>
        <dbReference type="SAM" id="Phobius"/>
    </source>
</evidence>
<evidence type="ECO:0000256" key="2">
    <source>
        <dbReference type="ARBA" id="ARBA00012438"/>
    </source>
</evidence>
<dbReference type="NCBIfam" id="TIGR00229">
    <property type="entry name" value="sensory_box"/>
    <property type="match status" value="1"/>
</dbReference>
<evidence type="ECO:0000313" key="10">
    <source>
        <dbReference type="EMBL" id="MBW4659045.1"/>
    </source>
</evidence>
<evidence type="ECO:0000259" key="9">
    <source>
        <dbReference type="PROSITE" id="PS50109"/>
    </source>
</evidence>
<dbReference type="Gene3D" id="3.30.565.10">
    <property type="entry name" value="Histidine kinase-like ATPase, C-terminal domain"/>
    <property type="match status" value="1"/>
</dbReference>
<dbReference type="SUPFAM" id="SSF55874">
    <property type="entry name" value="ATPase domain of HSP90 chaperone/DNA topoisomerase II/histidine kinase"/>
    <property type="match status" value="1"/>
</dbReference>
<gene>
    <name evidence="10" type="ORF">KME15_10245</name>
</gene>
<keyword evidence="7" id="KW-0067">ATP-binding</keyword>
<dbReference type="InterPro" id="IPR011495">
    <property type="entry name" value="Sig_transdc_His_kin_sub2_dim/P"/>
</dbReference>
<feature type="transmembrane region" description="Helical" evidence="8">
    <location>
        <begin position="64"/>
        <end position="84"/>
    </location>
</feature>
<dbReference type="InterPro" id="IPR035965">
    <property type="entry name" value="PAS-like_dom_sf"/>
</dbReference>
<proteinExistence type="predicted"/>
<keyword evidence="6" id="KW-0418">Kinase</keyword>
<dbReference type="CDD" id="cd00130">
    <property type="entry name" value="PAS"/>
    <property type="match status" value="1"/>
</dbReference>
<dbReference type="EC" id="2.7.13.3" evidence="2"/>
<comment type="catalytic activity">
    <reaction evidence="1">
        <text>ATP + protein L-histidine = ADP + protein N-phospho-L-histidine.</text>
        <dbReference type="EC" id="2.7.13.3"/>
    </reaction>
</comment>
<evidence type="ECO:0000256" key="5">
    <source>
        <dbReference type="ARBA" id="ARBA00022741"/>
    </source>
</evidence>
<comment type="caution">
    <text evidence="10">The sequence shown here is derived from an EMBL/GenBank/DDBJ whole genome shotgun (WGS) entry which is preliminary data.</text>
</comment>
<evidence type="ECO:0000313" key="11">
    <source>
        <dbReference type="Proteomes" id="UP000757435"/>
    </source>
</evidence>
<organism evidence="10 11">
    <name type="scientific">Drouetiella hepatica Uher 2000/2452</name>
    <dbReference type="NCBI Taxonomy" id="904376"/>
    <lineage>
        <taxon>Bacteria</taxon>
        <taxon>Bacillati</taxon>
        <taxon>Cyanobacteriota</taxon>
        <taxon>Cyanophyceae</taxon>
        <taxon>Oculatellales</taxon>
        <taxon>Oculatellaceae</taxon>
        <taxon>Drouetiella</taxon>
    </lineage>
</organism>
<protein>
    <recommendedName>
        <fullName evidence="2">histidine kinase</fullName>
        <ecNumber evidence="2">2.7.13.3</ecNumber>
    </recommendedName>
</protein>
<reference evidence="10" key="1">
    <citation type="submission" date="2021-05" db="EMBL/GenBank/DDBJ databases">
        <authorList>
            <person name="Pietrasiak N."/>
            <person name="Ward R."/>
            <person name="Stajich J.E."/>
            <person name="Kurbessoian T."/>
        </authorList>
    </citation>
    <scope>NUCLEOTIDE SEQUENCE</scope>
    <source>
        <strain evidence="10">UHER 2000/2452</strain>
    </source>
</reference>
<dbReference type="InterPro" id="IPR003594">
    <property type="entry name" value="HATPase_dom"/>
</dbReference>
<dbReference type="Pfam" id="PF02518">
    <property type="entry name" value="HATPase_c"/>
    <property type="match status" value="1"/>
</dbReference>
<dbReference type="InterPro" id="IPR005467">
    <property type="entry name" value="His_kinase_dom"/>
</dbReference>
<dbReference type="PANTHER" id="PTHR41523:SF8">
    <property type="entry name" value="ETHYLENE RESPONSE SENSOR PROTEIN"/>
    <property type="match status" value="1"/>
</dbReference>
<dbReference type="Pfam" id="PF07568">
    <property type="entry name" value="HisKA_2"/>
    <property type="match status" value="1"/>
</dbReference>
<feature type="transmembrane region" description="Helical" evidence="8">
    <location>
        <begin position="28"/>
        <end position="52"/>
    </location>
</feature>
<dbReference type="InterPro" id="IPR058544">
    <property type="entry name" value="ETR1_N"/>
</dbReference>
<keyword evidence="3" id="KW-0597">Phosphoprotein</keyword>
<dbReference type="PROSITE" id="PS50109">
    <property type="entry name" value="HIS_KIN"/>
    <property type="match status" value="1"/>
</dbReference>
<dbReference type="GO" id="GO:0004673">
    <property type="term" value="F:protein histidine kinase activity"/>
    <property type="evidence" value="ECO:0007669"/>
    <property type="project" value="UniProtKB-EC"/>
</dbReference>
<keyword evidence="8" id="KW-0472">Membrane</keyword>
<feature type="transmembrane region" description="Helical" evidence="8">
    <location>
        <begin position="90"/>
        <end position="113"/>
    </location>
</feature>
<dbReference type="PANTHER" id="PTHR41523">
    <property type="entry name" value="TWO-COMPONENT SYSTEM SENSOR PROTEIN"/>
    <property type="match status" value="1"/>
</dbReference>
<accession>A0A951UM63</accession>
<evidence type="ECO:0000256" key="6">
    <source>
        <dbReference type="ARBA" id="ARBA00022777"/>
    </source>
</evidence>
<keyword evidence="4" id="KW-0808">Transferase</keyword>
<keyword evidence="8" id="KW-1133">Transmembrane helix</keyword>
<dbReference type="GO" id="GO:0005524">
    <property type="term" value="F:ATP binding"/>
    <property type="evidence" value="ECO:0007669"/>
    <property type="project" value="UniProtKB-KW"/>
</dbReference>
<dbReference type="Proteomes" id="UP000757435">
    <property type="component" value="Unassembled WGS sequence"/>
</dbReference>
<dbReference type="InterPro" id="IPR000014">
    <property type="entry name" value="PAS"/>
</dbReference>
<feature type="domain" description="Histidine kinase" evidence="9">
    <location>
        <begin position="288"/>
        <end position="482"/>
    </location>
</feature>